<keyword evidence="2" id="KW-1185">Reference proteome</keyword>
<accession>E5A241</accession>
<dbReference type="InParanoid" id="E5A241"/>
<dbReference type="Proteomes" id="UP000002668">
    <property type="component" value="Genome"/>
</dbReference>
<reference evidence="2" key="1">
    <citation type="journal article" date="2011" name="Nat. Commun.">
        <title>Effector diversification within compartments of the Leptosphaeria maculans genome affected by Repeat-Induced Point mutations.</title>
        <authorList>
            <person name="Rouxel T."/>
            <person name="Grandaubert J."/>
            <person name="Hane J.K."/>
            <person name="Hoede C."/>
            <person name="van de Wouw A.P."/>
            <person name="Couloux A."/>
            <person name="Dominguez V."/>
            <person name="Anthouard V."/>
            <person name="Bally P."/>
            <person name="Bourras S."/>
            <person name="Cozijnsen A.J."/>
            <person name="Ciuffetti L.M."/>
            <person name="Degrave A."/>
            <person name="Dilmaghani A."/>
            <person name="Duret L."/>
            <person name="Fudal I."/>
            <person name="Goodwin S.B."/>
            <person name="Gout L."/>
            <person name="Glaser N."/>
            <person name="Linglin J."/>
            <person name="Kema G.H.J."/>
            <person name="Lapalu N."/>
            <person name="Lawrence C.B."/>
            <person name="May K."/>
            <person name="Meyer M."/>
            <person name="Ollivier B."/>
            <person name="Poulain J."/>
            <person name="Schoch C.L."/>
            <person name="Simon A."/>
            <person name="Spatafora J.W."/>
            <person name="Stachowiak A."/>
            <person name="Turgeon B.G."/>
            <person name="Tyler B.M."/>
            <person name="Vincent D."/>
            <person name="Weissenbach J."/>
            <person name="Amselem J."/>
            <person name="Quesneville H."/>
            <person name="Oliver R.P."/>
            <person name="Wincker P."/>
            <person name="Balesdent M.-H."/>
            <person name="Howlett B.J."/>
        </authorList>
    </citation>
    <scope>NUCLEOTIDE SEQUENCE [LARGE SCALE GENOMIC DNA]</scope>
    <source>
        <strain evidence="2">JN3 / isolate v23.1.3 / race Av1-4-5-6-7-8</strain>
    </source>
</reference>
<protein>
    <submittedName>
        <fullName evidence="1">Predicted protein</fullName>
    </submittedName>
</protein>
<sequence length="38" mass="4410">MPTTLRFDKTGNPRTTRQNGQLGICYLKRSWWVLSGVQ</sequence>
<dbReference type="VEuPathDB" id="FungiDB:LEMA_uP091670.1"/>
<organism evidence="2">
    <name type="scientific">Leptosphaeria maculans (strain JN3 / isolate v23.1.3 / race Av1-4-5-6-7-8)</name>
    <name type="common">Blackleg fungus</name>
    <name type="synonym">Phoma lingam</name>
    <dbReference type="NCBI Taxonomy" id="985895"/>
    <lineage>
        <taxon>Eukaryota</taxon>
        <taxon>Fungi</taxon>
        <taxon>Dikarya</taxon>
        <taxon>Ascomycota</taxon>
        <taxon>Pezizomycotina</taxon>
        <taxon>Dothideomycetes</taxon>
        <taxon>Pleosporomycetidae</taxon>
        <taxon>Pleosporales</taxon>
        <taxon>Pleosporineae</taxon>
        <taxon>Leptosphaeriaceae</taxon>
        <taxon>Plenodomus</taxon>
        <taxon>Plenodomus lingam/Leptosphaeria maculans species complex</taxon>
    </lineage>
</organism>
<dbReference type="AlphaFoldDB" id="E5A241"/>
<proteinExistence type="predicted"/>
<gene>
    <name evidence="1" type="ORF">LEMA_uP091670.1</name>
</gene>
<dbReference type="HOGENOM" id="CLU_3335729_0_0_1"/>
<name>E5A241_LEPMJ</name>
<evidence type="ECO:0000313" key="2">
    <source>
        <dbReference type="Proteomes" id="UP000002668"/>
    </source>
</evidence>
<evidence type="ECO:0000313" key="1">
    <source>
        <dbReference type="EMBL" id="CBX97758.1"/>
    </source>
</evidence>
<dbReference type="EMBL" id="FP929132">
    <property type="protein sequence ID" value="CBX97758.1"/>
    <property type="molecule type" value="Genomic_DNA"/>
</dbReference>